<keyword evidence="9" id="KW-0625">Polysaccharide transport</keyword>
<dbReference type="InterPro" id="IPR013525">
    <property type="entry name" value="ABC2_TM"/>
</dbReference>
<dbReference type="PRINTS" id="PR00164">
    <property type="entry name" value="ABC2TRNSPORT"/>
</dbReference>
<dbReference type="EMBL" id="JBHUIP010000013">
    <property type="protein sequence ID" value="MFD2264578.1"/>
    <property type="molecule type" value="Genomic_DNA"/>
</dbReference>
<evidence type="ECO:0000256" key="4">
    <source>
        <dbReference type="ARBA" id="ARBA00022475"/>
    </source>
</evidence>
<evidence type="ECO:0000256" key="9">
    <source>
        <dbReference type="ARBA" id="ARBA00023047"/>
    </source>
</evidence>
<keyword evidence="5" id="KW-0762">Sugar transport</keyword>
<keyword evidence="8 11" id="KW-1133">Transmembrane helix</keyword>
<evidence type="ECO:0000313" key="14">
    <source>
        <dbReference type="Proteomes" id="UP001597295"/>
    </source>
</evidence>
<comment type="similarity">
    <text evidence="2 11">Belongs to the ABC-2 integral membrane protein family.</text>
</comment>
<protein>
    <recommendedName>
        <fullName evidence="11">Transport permease protein</fullName>
    </recommendedName>
</protein>
<proteinExistence type="inferred from homology"/>
<name>A0ABW5DTW5_9PROT</name>
<reference evidence="14" key="1">
    <citation type="journal article" date="2019" name="Int. J. Syst. Evol. Microbiol.">
        <title>The Global Catalogue of Microorganisms (GCM) 10K type strain sequencing project: providing services to taxonomists for standard genome sequencing and annotation.</title>
        <authorList>
            <consortium name="The Broad Institute Genomics Platform"/>
            <consortium name="The Broad Institute Genome Sequencing Center for Infectious Disease"/>
            <person name="Wu L."/>
            <person name="Ma J."/>
        </authorList>
    </citation>
    <scope>NUCLEOTIDE SEQUENCE [LARGE SCALE GENOMIC DNA]</scope>
    <source>
        <strain evidence="14">CGMCC 1.19062</strain>
    </source>
</reference>
<keyword evidence="10 11" id="KW-0472">Membrane</keyword>
<feature type="transmembrane region" description="Helical" evidence="11">
    <location>
        <begin position="226"/>
        <end position="246"/>
    </location>
</feature>
<evidence type="ECO:0000256" key="1">
    <source>
        <dbReference type="ARBA" id="ARBA00004651"/>
    </source>
</evidence>
<dbReference type="RefSeq" id="WP_379877669.1">
    <property type="nucleotide sequence ID" value="NZ_JBHUIP010000013.1"/>
</dbReference>
<evidence type="ECO:0000256" key="7">
    <source>
        <dbReference type="ARBA" id="ARBA00022903"/>
    </source>
</evidence>
<feature type="transmembrane region" description="Helical" evidence="11">
    <location>
        <begin position="141"/>
        <end position="163"/>
    </location>
</feature>
<keyword evidence="6 11" id="KW-0812">Transmembrane</keyword>
<dbReference type="InterPro" id="IPR047817">
    <property type="entry name" value="ABC2_TM_bact-type"/>
</dbReference>
<feature type="transmembrane region" description="Helical" evidence="11">
    <location>
        <begin position="60"/>
        <end position="78"/>
    </location>
</feature>
<evidence type="ECO:0000256" key="10">
    <source>
        <dbReference type="ARBA" id="ARBA00023136"/>
    </source>
</evidence>
<gene>
    <name evidence="13" type="ORF">ACFSM5_16860</name>
</gene>
<comment type="caution">
    <text evidence="13">The sequence shown here is derived from an EMBL/GenBank/DDBJ whole genome shotgun (WGS) entry which is preliminary data.</text>
</comment>
<evidence type="ECO:0000256" key="6">
    <source>
        <dbReference type="ARBA" id="ARBA00022692"/>
    </source>
</evidence>
<dbReference type="Pfam" id="PF01061">
    <property type="entry name" value="ABC2_membrane"/>
    <property type="match status" value="1"/>
</dbReference>
<dbReference type="Proteomes" id="UP001597295">
    <property type="component" value="Unassembled WGS sequence"/>
</dbReference>
<dbReference type="PROSITE" id="PS51012">
    <property type="entry name" value="ABC_TM2"/>
    <property type="match status" value="1"/>
</dbReference>
<accession>A0ABW5DTW5</accession>
<feature type="transmembrane region" description="Helical" evidence="11">
    <location>
        <begin position="33"/>
        <end position="54"/>
    </location>
</feature>
<keyword evidence="4 11" id="KW-1003">Cell membrane</keyword>
<evidence type="ECO:0000259" key="12">
    <source>
        <dbReference type="PROSITE" id="PS51012"/>
    </source>
</evidence>
<comment type="subcellular location">
    <subcellularLocation>
        <location evidence="11">Cell inner membrane</location>
        <topology evidence="11">Multi-pass membrane protein</topology>
    </subcellularLocation>
    <subcellularLocation>
        <location evidence="1">Cell membrane</location>
        <topology evidence="1">Multi-pass membrane protein</topology>
    </subcellularLocation>
</comment>
<evidence type="ECO:0000256" key="5">
    <source>
        <dbReference type="ARBA" id="ARBA00022597"/>
    </source>
</evidence>
<evidence type="ECO:0000313" key="13">
    <source>
        <dbReference type="EMBL" id="MFD2264578.1"/>
    </source>
</evidence>
<keyword evidence="3 11" id="KW-0813">Transport</keyword>
<evidence type="ECO:0000256" key="11">
    <source>
        <dbReference type="RuleBase" id="RU361157"/>
    </source>
</evidence>
<keyword evidence="7" id="KW-0972">Capsule biogenesis/degradation</keyword>
<evidence type="ECO:0000256" key="8">
    <source>
        <dbReference type="ARBA" id="ARBA00022989"/>
    </source>
</evidence>
<feature type="transmembrane region" description="Helical" evidence="11">
    <location>
        <begin position="112"/>
        <end position="135"/>
    </location>
</feature>
<feature type="domain" description="ABC transmembrane type-2" evidence="12">
    <location>
        <begin position="31"/>
        <end position="251"/>
    </location>
</feature>
<dbReference type="InterPro" id="IPR000412">
    <property type="entry name" value="ABC_2_transport"/>
</dbReference>
<dbReference type="PANTHER" id="PTHR30413:SF10">
    <property type="entry name" value="CAPSULE POLYSACCHARIDE EXPORT INNER-MEMBRANE PROTEIN CTRC"/>
    <property type="match status" value="1"/>
</dbReference>
<evidence type="ECO:0000256" key="3">
    <source>
        <dbReference type="ARBA" id="ARBA00022448"/>
    </source>
</evidence>
<organism evidence="13 14">
    <name type="scientific">Lacibacterium aquatile</name>
    <dbReference type="NCBI Taxonomy" id="1168082"/>
    <lineage>
        <taxon>Bacteria</taxon>
        <taxon>Pseudomonadati</taxon>
        <taxon>Pseudomonadota</taxon>
        <taxon>Alphaproteobacteria</taxon>
        <taxon>Rhodospirillales</taxon>
        <taxon>Rhodospirillaceae</taxon>
    </lineage>
</organism>
<dbReference type="PANTHER" id="PTHR30413">
    <property type="entry name" value="INNER MEMBRANE TRANSPORT PERMEASE"/>
    <property type="match status" value="1"/>
</dbReference>
<feature type="transmembrane region" description="Helical" evidence="11">
    <location>
        <begin position="175"/>
        <end position="194"/>
    </location>
</feature>
<evidence type="ECO:0000256" key="2">
    <source>
        <dbReference type="ARBA" id="ARBA00007783"/>
    </source>
</evidence>
<sequence length="258" mass="29043">MKRSSALKVQGRVIFAIIMREIKIRYGRQRLGYLWAVIEPLVYIVSILIIFDVMGRKIRSGLPLAPFVVSAVVPFLTFRNTAQRVMMSSHNNRAILAYPQIKVMDIIIGRTLLEIANSFCVLMIFIAGMTLTGLSPWPSNILGVVMSVFLAAFLGMSLGSVLNTIGQYTTSIEKIFPPILRVMVLFSGLFYTAAELPGVIRDILLMNPIFHVIEYSRESYFENLRVFADIPFIFYCGVPLLFIGFITEKTASRQATLE</sequence>
<keyword evidence="14" id="KW-1185">Reference proteome</keyword>